<keyword evidence="2" id="KW-1185">Reference proteome</keyword>
<evidence type="ECO:0000313" key="1">
    <source>
        <dbReference type="EMBL" id="KXA90224.1"/>
    </source>
</evidence>
<evidence type="ECO:0000313" key="2">
    <source>
        <dbReference type="Proteomes" id="UP000070589"/>
    </source>
</evidence>
<dbReference type="Proteomes" id="UP000070589">
    <property type="component" value="Unassembled WGS sequence"/>
</dbReference>
<gene>
    <name evidence="1" type="ORF">AKJ62_01405</name>
</gene>
<protein>
    <submittedName>
        <fullName evidence="1">Uncharacterized protein</fullName>
    </submittedName>
</protein>
<dbReference type="EMBL" id="LHXL01000010">
    <property type="protein sequence ID" value="KXA90224.1"/>
    <property type="molecule type" value="Genomic_DNA"/>
</dbReference>
<proteinExistence type="predicted"/>
<accession>A0A133U7Q8</accession>
<name>A0A133U7Q8_9EURY</name>
<comment type="caution">
    <text evidence="1">The sequence shown here is derived from an EMBL/GenBank/DDBJ whole genome shotgun (WGS) entry which is preliminary data.</text>
</comment>
<organism evidence="1 2">
    <name type="scientific">candidate division MSBL1 archaeon SCGC-AAA259D14</name>
    <dbReference type="NCBI Taxonomy" id="1698261"/>
    <lineage>
        <taxon>Archaea</taxon>
        <taxon>Methanobacteriati</taxon>
        <taxon>Methanobacteriota</taxon>
        <taxon>candidate division MSBL1</taxon>
    </lineage>
</organism>
<dbReference type="AlphaFoldDB" id="A0A133U7Q8"/>
<reference evidence="1 2" key="1">
    <citation type="journal article" date="2016" name="Sci. Rep.">
        <title>Metabolic traits of an uncultured archaeal lineage -MSBL1- from brine pools of the Red Sea.</title>
        <authorList>
            <person name="Mwirichia R."/>
            <person name="Alam I."/>
            <person name="Rashid M."/>
            <person name="Vinu M."/>
            <person name="Ba-Alawi W."/>
            <person name="Anthony Kamau A."/>
            <person name="Kamanda Ngugi D."/>
            <person name="Goker M."/>
            <person name="Klenk H.P."/>
            <person name="Bajic V."/>
            <person name="Stingl U."/>
        </authorList>
    </citation>
    <scope>NUCLEOTIDE SEQUENCE [LARGE SCALE GENOMIC DNA]</scope>
    <source>
        <strain evidence="1">SCGC-AAA259D14</strain>
    </source>
</reference>
<sequence length="68" mass="7440">MSEISSYQKRFLSLYKRLTGAVSWQWFVEGLGNDMLVGGGSGLLRVIMGEPQNTTGSANDTRKAWVGS</sequence>